<reference evidence="3 4" key="1">
    <citation type="journal article" date="2016" name="PLoS Pathog.">
        <title>Biosynthesis of antibiotic leucinostatins in bio-control fungus Purpureocillium lilacinum and their inhibition on phytophthora revealed by genome mining.</title>
        <authorList>
            <person name="Wang G."/>
            <person name="Liu Z."/>
            <person name="Lin R."/>
            <person name="Li E."/>
            <person name="Mao Z."/>
            <person name="Ling J."/>
            <person name="Yang Y."/>
            <person name="Yin W.B."/>
            <person name="Xie B."/>
        </authorList>
    </citation>
    <scope>NUCLEOTIDE SEQUENCE [LARGE SCALE GENOMIC DNA]</scope>
    <source>
        <strain evidence="3">170</strain>
    </source>
</reference>
<dbReference type="PANTHER" id="PTHR46082:SF11">
    <property type="entry name" value="AAA+ ATPASE DOMAIN-CONTAINING PROTEIN-RELATED"/>
    <property type="match status" value="1"/>
</dbReference>
<dbReference type="SUPFAM" id="SSF53167">
    <property type="entry name" value="Purine and uridine phosphorylases"/>
    <property type="match status" value="1"/>
</dbReference>
<feature type="domain" description="Nucleoside phosphorylase" evidence="2">
    <location>
        <begin position="64"/>
        <end position="174"/>
    </location>
</feature>
<dbReference type="PANTHER" id="PTHR46082">
    <property type="entry name" value="ATP/GTP-BINDING PROTEIN-RELATED"/>
    <property type="match status" value="1"/>
</dbReference>
<feature type="compositionally biased region" description="Low complexity" evidence="1">
    <location>
        <begin position="353"/>
        <end position="365"/>
    </location>
</feature>
<evidence type="ECO:0000313" key="3">
    <source>
        <dbReference type="EMBL" id="OWT42556.1"/>
    </source>
</evidence>
<comment type="caution">
    <text evidence="3">The sequence shown here is derived from an EMBL/GenBank/DDBJ whole genome shotgun (WGS) entry which is preliminary data.</text>
</comment>
<organism evidence="3 4">
    <name type="scientific">Pochonia chlamydosporia 170</name>
    <dbReference type="NCBI Taxonomy" id="1380566"/>
    <lineage>
        <taxon>Eukaryota</taxon>
        <taxon>Fungi</taxon>
        <taxon>Dikarya</taxon>
        <taxon>Ascomycota</taxon>
        <taxon>Pezizomycotina</taxon>
        <taxon>Sordariomycetes</taxon>
        <taxon>Hypocreomycetidae</taxon>
        <taxon>Hypocreales</taxon>
        <taxon>Clavicipitaceae</taxon>
        <taxon>Pochonia</taxon>
    </lineage>
</organism>
<dbReference type="OrthoDB" id="1577640at2759"/>
<evidence type="ECO:0000313" key="4">
    <source>
        <dbReference type="Proteomes" id="UP000078397"/>
    </source>
</evidence>
<protein>
    <submittedName>
        <fullName evidence="3">Pfs domain protein</fullName>
    </submittedName>
</protein>
<dbReference type="RefSeq" id="XP_022285058.1">
    <property type="nucleotide sequence ID" value="XM_022429930.1"/>
</dbReference>
<proteinExistence type="predicted"/>
<dbReference type="InterPro" id="IPR053137">
    <property type="entry name" value="NLR-like"/>
</dbReference>
<evidence type="ECO:0000256" key="1">
    <source>
        <dbReference type="SAM" id="MobiDB-lite"/>
    </source>
</evidence>
<dbReference type="STRING" id="1380566.A0A219AP11"/>
<dbReference type="Proteomes" id="UP000078397">
    <property type="component" value="Unassembled WGS sequence"/>
</dbReference>
<dbReference type="GeneID" id="28853859"/>
<sequence>MDKRTETKRARGQRDFERTCSDNDAPCPKTNDHKRQKRDKDGRKHGQDEQHHDTTFIPHDKYHIGWICALPDELAAAEGMLDDIHERCYQPRSDTNTYTLGTIVEHHVVLACLPAQSYGTNNAAVVATNMRRTFASIHFWLLVGTGGGAPGEVDIRLGDVVVSTKVLQIDLGKIVRNGQLHRVGLPRTPSQGLMTAVTALQAKHKISPSQISKYVDQLMEPNPRSARFADPGADLDLLFDSSHEHIANLTENCSLCNKSRLLRREARSNRGPIVHYGTIASANQVMRDAKARDLLTKELGDYADSHKNDQWQSYAAATAAAYAKELLSTIPLTEESEAKAEGAMQKTQHTTARRSSNNSSGGRTAQPASQKVHRIRGVKAGDDANQMILSNGTPLRVEKATVRNRGLQLFGDVSLQDALKFLDRRNVAASEEAAEETITSSAGGSATI</sequence>
<feature type="region of interest" description="Disordered" evidence="1">
    <location>
        <begin position="337"/>
        <end position="372"/>
    </location>
</feature>
<feature type="compositionally biased region" description="Basic and acidic residues" evidence="1">
    <location>
        <begin position="30"/>
        <end position="55"/>
    </location>
</feature>
<dbReference type="KEGG" id="pchm:VFPPC_18295"/>
<dbReference type="AlphaFoldDB" id="A0A219AP11"/>
<feature type="region of interest" description="Disordered" evidence="1">
    <location>
        <begin position="1"/>
        <end position="55"/>
    </location>
</feature>
<dbReference type="EMBL" id="LSBJ02000012">
    <property type="protein sequence ID" value="OWT42556.1"/>
    <property type="molecule type" value="Genomic_DNA"/>
</dbReference>
<dbReference type="Gene3D" id="3.40.50.1580">
    <property type="entry name" value="Nucleoside phosphorylase domain"/>
    <property type="match status" value="1"/>
</dbReference>
<feature type="compositionally biased region" description="Basic and acidic residues" evidence="1">
    <location>
        <begin position="1"/>
        <end position="21"/>
    </location>
</feature>
<accession>A0A219AP11</accession>
<dbReference type="InterPro" id="IPR000845">
    <property type="entry name" value="Nucleoside_phosphorylase_d"/>
</dbReference>
<name>A0A219AP11_METCM</name>
<dbReference type="GO" id="GO:0009116">
    <property type="term" value="P:nucleoside metabolic process"/>
    <property type="evidence" value="ECO:0007669"/>
    <property type="project" value="InterPro"/>
</dbReference>
<evidence type="ECO:0000259" key="2">
    <source>
        <dbReference type="Pfam" id="PF01048"/>
    </source>
</evidence>
<gene>
    <name evidence="3" type="ORF">VFPPC_18295</name>
</gene>
<dbReference type="InterPro" id="IPR035994">
    <property type="entry name" value="Nucleoside_phosphorylase_sf"/>
</dbReference>
<keyword evidence="4" id="KW-1185">Reference proteome</keyword>
<dbReference type="Pfam" id="PF01048">
    <property type="entry name" value="PNP_UDP_1"/>
    <property type="match status" value="1"/>
</dbReference>
<dbReference type="GO" id="GO:0003824">
    <property type="term" value="F:catalytic activity"/>
    <property type="evidence" value="ECO:0007669"/>
    <property type="project" value="InterPro"/>
</dbReference>